<dbReference type="InterPro" id="IPR057291">
    <property type="entry name" value="CHX17_2nd"/>
</dbReference>
<dbReference type="GO" id="GO:0015297">
    <property type="term" value="F:antiporter activity"/>
    <property type="evidence" value="ECO:0007669"/>
    <property type="project" value="InterPro"/>
</dbReference>
<dbReference type="InterPro" id="IPR057290">
    <property type="entry name" value="CHX17_C"/>
</dbReference>
<keyword evidence="3" id="KW-0633">Potassium transport</keyword>
<feature type="transmembrane region" description="Helical" evidence="10">
    <location>
        <begin position="321"/>
        <end position="340"/>
    </location>
</feature>
<dbReference type="GO" id="GO:0006813">
    <property type="term" value="P:potassium ion transport"/>
    <property type="evidence" value="ECO:0007669"/>
    <property type="project" value="UniProtKB-KW"/>
</dbReference>
<feature type="domain" description="Cation/H(+) antiporter central" evidence="12">
    <location>
        <begin position="495"/>
        <end position="623"/>
    </location>
</feature>
<dbReference type="Gene3D" id="1.20.1530.20">
    <property type="match status" value="1"/>
</dbReference>
<comment type="subcellular location">
    <subcellularLocation>
        <location evidence="1">Membrane</location>
        <topology evidence="1">Multi-pass membrane protein</topology>
    </subcellularLocation>
</comment>
<reference evidence="14 15" key="1">
    <citation type="journal article" date="2018" name="Proc. Natl. Acad. Sci. U.S.A.">
        <title>Draft genome sequence of Camellia sinensis var. sinensis provides insights into the evolution of the tea genome and tea quality.</title>
        <authorList>
            <person name="Wei C."/>
            <person name="Yang H."/>
            <person name="Wang S."/>
            <person name="Zhao J."/>
            <person name="Liu C."/>
            <person name="Gao L."/>
            <person name="Xia E."/>
            <person name="Lu Y."/>
            <person name="Tai Y."/>
            <person name="She G."/>
            <person name="Sun J."/>
            <person name="Cao H."/>
            <person name="Tong W."/>
            <person name="Gao Q."/>
            <person name="Li Y."/>
            <person name="Deng W."/>
            <person name="Jiang X."/>
            <person name="Wang W."/>
            <person name="Chen Q."/>
            <person name="Zhang S."/>
            <person name="Li H."/>
            <person name="Wu J."/>
            <person name="Wang P."/>
            <person name="Li P."/>
            <person name="Shi C."/>
            <person name="Zheng F."/>
            <person name="Jian J."/>
            <person name="Huang B."/>
            <person name="Shan D."/>
            <person name="Shi M."/>
            <person name="Fang C."/>
            <person name="Yue Y."/>
            <person name="Li F."/>
            <person name="Li D."/>
            <person name="Wei S."/>
            <person name="Han B."/>
            <person name="Jiang C."/>
            <person name="Yin Y."/>
            <person name="Xia T."/>
            <person name="Zhang Z."/>
            <person name="Bennetzen J.L."/>
            <person name="Zhao S."/>
            <person name="Wan X."/>
        </authorList>
    </citation>
    <scope>NUCLEOTIDE SEQUENCE [LARGE SCALE GENOMIC DNA]</scope>
    <source>
        <strain evidence="15">cv. Shuchazao</strain>
        <tissue evidence="14">Leaf</tissue>
    </source>
</reference>
<keyword evidence="6 10" id="KW-1133">Transmembrane helix</keyword>
<feature type="transmembrane region" description="Helical" evidence="10">
    <location>
        <begin position="352"/>
        <end position="375"/>
    </location>
</feature>
<dbReference type="GO" id="GO:0016020">
    <property type="term" value="C:membrane"/>
    <property type="evidence" value="ECO:0007669"/>
    <property type="project" value="UniProtKB-SubCell"/>
</dbReference>
<keyword evidence="5" id="KW-0630">Potassium</keyword>
<feature type="domain" description="Cation/H(+) antiporter C-terminal" evidence="13">
    <location>
        <begin position="634"/>
        <end position="778"/>
    </location>
</feature>
<feature type="transmembrane region" description="Helical" evidence="10">
    <location>
        <begin position="136"/>
        <end position="159"/>
    </location>
</feature>
<keyword evidence="15" id="KW-1185">Reference proteome</keyword>
<gene>
    <name evidence="14" type="ORF">TEA_025464</name>
</gene>
<keyword evidence="2" id="KW-0813">Transport</keyword>
<evidence type="ECO:0000256" key="6">
    <source>
        <dbReference type="ARBA" id="ARBA00022989"/>
    </source>
</evidence>
<accession>A0A4S4E199</accession>
<evidence type="ECO:0000256" key="10">
    <source>
        <dbReference type="SAM" id="Phobius"/>
    </source>
</evidence>
<keyword evidence="7" id="KW-0406">Ion transport</keyword>
<dbReference type="InterPro" id="IPR038770">
    <property type="entry name" value="Na+/solute_symporter_sf"/>
</dbReference>
<dbReference type="Proteomes" id="UP000306102">
    <property type="component" value="Unassembled WGS sequence"/>
</dbReference>
<feature type="transmembrane region" description="Helical" evidence="10">
    <location>
        <begin position="238"/>
        <end position="257"/>
    </location>
</feature>
<feature type="transmembrane region" description="Helical" evidence="10">
    <location>
        <begin position="108"/>
        <end position="129"/>
    </location>
</feature>
<feature type="transmembrane region" description="Helical" evidence="10">
    <location>
        <begin position="419"/>
        <end position="441"/>
    </location>
</feature>
<evidence type="ECO:0000259" key="12">
    <source>
        <dbReference type="Pfam" id="PF23256"/>
    </source>
</evidence>
<dbReference type="AlphaFoldDB" id="A0A4S4E199"/>
<evidence type="ECO:0000256" key="5">
    <source>
        <dbReference type="ARBA" id="ARBA00022958"/>
    </source>
</evidence>
<evidence type="ECO:0000256" key="3">
    <source>
        <dbReference type="ARBA" id="ARBA00022538"/>
    </source>
</evidence>
<feature type="domain" description="Cation/H+ exchanger transmembrane" evidence="11">
    <location>
        <begin position="55"/>
        <end position="438"/>
    </location>
</feature>
<sequence>MAYMVPANEKVDKQNLTTICGWVHNSVRSSGVFHGDNPMMFAGPVLLVQLGISSLLTAILQFLLNPLGETAFISQSLVGMALGPSFLSNGSIRSIIFPPQSLYISETFAYFGLMLFLFLVGVKMDLGIIRKSGRRAVVIGVCNFFIPLALNEALAFILRRTIPMDQTLYTSLPWIASFQCLTSFYVSACVLDDLHLLNSELGRLALPASMISGLCNWSWTLITFTARKTLMAGGGQHMLLLVGFLVICMIAIIIYVLKPLMLWMVRQTGDDETVRESYIFGIFVMVLGCSMLGEIIGQHFLVGPMILGLAVPEGPPLGTALVTKLDTYVSTILLPIYFVVNGSRIDFSLIHLKTFGIVQLMGVFGLMCKLIGTILSSFYCELALNDAVSLGLVMSVQGITDVLFIGFASRLQYINEEEYNILVLSAIFFGAAITPILKAIYKPSKRYIAYKRRTIEHTKPGSELRMLACIHQEDQTPSLINLLKSSNPSSKSPIFFYLIHLIELSGRSAPILVVHRVGKRSSMHSHQSDHIINAFRLYEQQNQGAVMVNPYTTISPYATMHDEVCALALDRKVSLIILPFHKFLTIHGAEESNNSIRIVNRNILRAAPCSVGILVDRGTLGSSSHNMKSNTAFNIGVIFLGGQDDREALAYANRMAEHPNVNLMVVHLVEYSTKKYKMTWDMQQDFELINEFKIATTCNKYFVYKEEVVYDSVEVIGIIRTLDSCFDLILVGRHHHSASQLLPGLTEWNEFPELGYIGDMLVSSDSSCKASVLVVQQQVFVGGDILDSPMCVIGGSFSVVDMPWDNAKVCPAPHYSRELGK</sequence>
<dbReference type="InterPro" id="IPR006153">
    <property type="entry name" value="Cation/H_exchanger_TM"/>
</dbReference>
<keyword evidence="4 10" id="KW-0812">Transmembrane</keyword>
<dbReference type="GO" id="GO:0006885">
    <property type="term" value="P:regulation of pH"/>
    <property type="evidence" value="ECO:0007669"/>
    <property type="project" value="TreeGrafter"/>
</dbReference>
<comment type="caution">
    <text evidence="14">The sequence shown here is derived from an EMBL/GenBank/DDBJ whole genome shotgun (WGS) entry which is preliminary data.</text>
</comment>
<dbReference type="STRING" id="542762.A0A4S4E199"/>
<evidence type="ECO:0000256" key="7">
    <source>
        <dbReference type="ARBA" id="ARBA00023065"/>
    </source>
</evidence>
<evidence type="ECO:0000259" key="11">
    <source>
        <dbReference type="Pfam" id="PF00999"/>
    </source>
</evidence>
<proteinExistence type="inferred from homology"/>
<evidence type="ECO:0000259" key="13">
    <source>
        <dbReference type="Pfam" id="PF23259"/>
    </source>
</evidence>
<feature type="transmembrane region" description="Helical" evidence="10">
    <location>
        <begin position="171"/>
        <end position="192"/>
    </location>
</feature>
<protein>
    <submittedName>
        <fullName evidence="14">Uncharacterized protein</fullName>
    </submittedName>
</protein>
<evidence type="ECO:0000313" key="14">
    <source>
        <dbReference type="EMBL" id="THG09154.1"/>
    </source>
</evidence>
<dbReference type="PANTHER" id="PTHR32468">
    <property type="entry name" value="CATION/H + ANTIPORTER"/>
    <property type="match status" value="1"/>
</dbReference>
<comment type="similarity">
    <text evidence="9">Belongs to the monovalent cation:proton antiporter 2 (CPA2) transporter (TC 2.A.37) family. CHX (TC 2.A.37.4) subfamily.</text>
</comment>
<dbReference type="Pfam" id="PF00999">
    <property type="entry name" value="Na_H_Exchanger"/>
    <property type="match status" value="1"/>
</dbReference>
<evidence type="ECO:0000256" key="1">
    <source>
        <dbReference type="ARBA" id="ARBA00004141"/>
    </source>
</evidence>
<dbReference type="EMBL" id="SDRB02008704">
    <property type="protein sequence ID" value="THG09154.1"/>
    <property type="molecule type" value="Genomic_DNA"/>
</dbReference>
<evidence type="ECO:0000256" key="8">
    <source>
        <dbReference type="ARBA" id="ARBA00023136"/>
    </source>
</evidence>
<evidence type="ECO:0000256" key="9">
    <source>
        <dbReference type="ARBA" id="ARBA00038341"/>
    </source>
</evidence>
<evidence type="ECO:0000313" key="15">
    <source>
        <dbReference type="Proteomes" id="UP000306102"/>
    </source>
</evidence>
<dbReference type="Pfam" id="PF23259">
    <property type="entry name" value="CHX17_C"/>
    <property type="match status" value="1"/>
</dbReference>
<evidence type="ECO:0000256" key="2">
    <source>
        <dbReference type="ARBA" id="ARBA00022448"/>
    </source>
</evidence>
<feature type="transmembrane region" description="Helical" evidence="10">
    <location>
        <begin position="41"/>
        <end position="64"/>
    </location>
</feature>
<feature type="transmembrane region" description="Helical" evidence="10">
    <location>
        <begin position="387"/>
        <end position="407"/>
    </location>
</feature>
<dbReference type="PANTHER" id="PTHR32468:SF66">
    <property type="entry name" value="CATION_H+ EXCHANGER DOMAIN-CONTAINING PROTEIN"/>
    <property type="match status" value="1"/>
</dbReference>
<name>A0A4S4E199_CAMSN</name>
<organism evidence="14 15">
    <name type="scientific">Camellia sinensis var. sinensis</name>
    <name type="common">China tea</name>
    <dbReference type="NCBI Taxonomy" id="542762"/>
    <lineage>
        <taxon>Eukaryota</taxon>
        <taxon>Viridiplantae</taxon>
        <taxon>Streptophyta</taxon>
        <taxon>Embryophyta</taxon>
        <taxon>Tracheophyta</taxon>
        <taxon>Spermatophyta</taxon>
        <taxon>Magnoliopsida</taxon>
        <taxon>eudicotyledons</taxon>
        <taxon>Gunneridae</taxon>
        <taxon>Pentapetalae</taxon>
        <taxon>asterids</taxon>
        <taxon>Ericales</taxon>
        <taxon>Theaceae</taxon>
        <taxon>Camellia</taxon>
    </lineage>
</organism>
<dbReference type="GO" id="GO:0012505">
    <property type="term" value="C:endomembrane system"/>
    <property type="evidence" value="ECO:0007669"/>
    <property type="project" value="TreeGrafter"/>
</dbReference>
<dbReference type="InterPro" id="IPR050794">
    <property type="entry name" value="CPA2_transporter"/>
</dbReference>
<feature type="transmembrane region" description="Helical" evidence="10">
    <location>
        <begin position="278"/>
        <end position="301"/>
    </location>
</feature>
<feature type="transmembrane region" description="Helical" evidence="10">
    <location>
        <begin position="204"/>
        <end position="226"/>
    </location>
</feature>
<evidence type="ECO:0000256" key="4">
    <source>
        <dbReference type="ARBA" id="ARBA00022692"/>
    </source>
</evidence>
<keyword evidence="8 10" id="KW-0472">Membrane</keyword>
<dbReference type="GO" id="GO:1902600">
    <property type="term" value="P:proton transmembrane transport"/>
    <property type="evidence" value="ECO:0007669"/>
    <property type="project" value="InterPro"/>
</dbReference>
<dbReference type="Pfam" id="PF23256">
    <property type="entry name" value="CHX17_2nd"/>
    <property type="match status" value="1"/>
</dbReference>